<accession>A0A0F9CMA0</accession>
<name>A0A0F9CMA0_9ZZZZ</name>
<reference evidence="1" key="1">
    <citation type="journal article" date="2015" name="Nature">
        <title>Complex archaea that bridge the gap between prokaryotes and eukaryotes.</title>
        <authorList>
            <person name="Spang A."/>
            <person name="Saw J.H."/>
            <person name="Jorgensen S.L."/>
            <person name="Zaremba-Niedzwiedzka K."/>
            <person name="Martijn J."/>
            <person name="Lind A.E."/>
            <person name="van Eijk R."/>
            <person name="Schleper C."/>
            <person name="Guy L."/>
            <person name="Ettema T.J."/>
        </authorList>
    </citation>
    <scope>NUCLEOTIDE SEQUENCE</scope>
</reference>
<organism evidence="1">
    <name type="scientific">marine sediment metagenome</name>
    <dbReference type="NCBI Taxonomy" id="412755"/>
    <lineage>
        <taxon>unclassified sequences</taxon>
        <taxon>metagenomes</taxon>
        <taxon>ecological metagenomes</taxon>
    </lineage>
</organism>
<dbReference type="EMBL" id="LAZR01032588">
    <property type="protein sequence ID" value="KKL50463.1"/>
    <property type="molecule type" value="Genomic_DNA"/>
</dbReference>
<evidence type="ECO:0000313" key="1">
    <source>
        <dbReference type="EMBL" id="KKL50463.1"/>
    </source>
</evidence>
<gene>
    <name evidence="1" type="ORF">LCGC14_2305270</name>
</gene>
<feature type="non-terminal residue" evidence="1">
    <location>
        <position position="1"/>
    </location>
</feature>
<proteinExistence type="predicted"/>
<comment type="caution">
    <text evidence="1">The sequence shown here is derived from an EMBL/GenBank/DDBJ whole genome shotgun (WGS) entry which is preliminary data.</text>
</comment>
<sequence length="57" mass="6094">SVEGIIAQNDAFNRSDITVGIGYWFTAGAVVKADYQRFSNAAGDGINQFNAGLGFMF</sequence>
<protein>
    <recommendedName>
        <fullName evidence="2">Outer membrane protein beta-barrel domain-containing protein</fullName>
    </recommendedName>
</protein>
<dbReference type="AlphaFoldDB" id="A0A0F9CMA0"/>
<evidence type="ECO:0008006" key="2">
    <source>
        <dbReference type="Google" id="ProtNLM"/>
    </source>
</evidence>